<organism evidence="1 2">
    <name type="scientific">Coprinellus micaceus</name>
    <name type="common">Glistening ink-cap mushroom</name>
    <name type="synonym">Coprinus micaceus</name>
    <dbReference type="NCBI Taxonomy" id="71717"/>
    <lineage>
        <taxon>Eukaryota</taxon>
        <taxon>Fungi</taxon>
        <taxon>Dikarya</taxon>
        <taxon>Basidiomycota</taxon>
        <taxon>Agaricomycotina</taxon>
        <taxon>Agaricomycetes</taxon>
        <taxon>Agaricomycetidae</taxon>
        <taxon>Agaricales</taxon>
        <taxon>Agaricineae</taxon>
        <taxon>Psathyrellaceae</taxon>
        <taxon>Coprinellus</taxon>
    </lineage>
</organism>
<comment type="caution">
    <text evidence="1">The sequence shown here is derived from an EMBL/GenBank/DDBJ whole genome shotgun (WGS) entry which is preliminary data.</text>
</comment>
<sequence>MSSQRLATELLQHIVEKLGEDNETKEGLQALVACSTTNSALLDVSQKHIFRSVTLYDQVPELPRPTPLDSDACYERTQLLLRTFQENPRFVPLAQSLSYYFSPGFSGRPGALLDSIRQFANVETLLVGFYASPINRGVVASTFDEETLSAVFDIMKRPRFRKLVVDSVLSFQMEMIRGAPGMQELILRNSASNWGASTITLPPLNAPWSSSLKKLCVSPWLASGASMISLDIFASLERLEISLLTQDLLMDFYVPLLEQTKGLRELDLTARIPVDA</sequence>
<dbReference type="Proteomes" id="UP000298030">
    <property type="component" value="Unassembled WGS sequence"/>
</dbReference>
<dbReference type="OrthoDB" id="3116132at2759"/>
<evidence type="ECO:0000313" key="1">
    <source>
        <dbReference type="EMBL" id="TEB20440.1"/>
    </source>
</evidence>
<gene>
    <name evidence="1" type="ORF">FA13DRAFT_1717705</name>
</gene>
<protein>
    <recommendedName>
        <fullName evidence="3">F-box domain-containing protein</fullName>
    </recommendedName>
</protein>
<evidence type="ECO:0000313" key="2">
    <source>
        <dbReference type="Proteomes" id="UP000298030"/>
    </source>
</evidence>
<evidence type="ECO:0008006" key="3">
    <source>
        <dbReference type="Google" id="ProtNLM"/>
    </source>
</evidence>
<proteinExistence type="predicted"/>
<dbReference type="AlphaFoldDB" id="A0A4Y7SFI2"/>
<dbReference type="EMBL" id="QPFP01000139">
    <property type="protein sequence ID" value="TEB20440.1"/>
    <property type="molecule type" value="Genomic_DNA"/>
</dbReference>
<accession>A0A4Y7SFI2</accession>
<reference evidence="1 2" key="1">
    <citation type="journal article" date="2019" name="Nat. Ecol. Evol.">
        <title>Megaphylogeny resolves global patterns of mushroom evolution.</title>
        <authorList>
            <person name="Varga T."/>
            <person name="Krizsan K."/>
            <person name="Foldi C."/>
            <person name="Dima B."/>
            <person name="Sanchez-Garcia M."/>
            <person name="Sanchez-Ramirez S."/>
            <person name="Szollosi G.J."/>
            <person name="Szarkandi J.G."/>
            <person name="Papp V."/>
            <person name="Albert L."/>
            <person name="Andreopoulos W."/>
            <person name="Angelini C."/>
            <person name="Antonin V."/>
            <person name="Barry K.W."/>
            <person name="Bougher N.L."/>
            <person name="Buchanan P."/>
            <person name="Buyck B."/>
            <person name="Bense V."/>
            <person name="Catcheside P."/>
            <person name="Chovatia M."/>
            <person name="Cooper J."/>
            <person name="Damon W."/>
            <person name="Desjardin D."/>
            <person name="Finy P."/>
            <person name="Geml J."/>
            <person name="Haridas S."/>
            <person name="Hughes K."/>
            <person name="Justo A."/>
            <person name="Karasinski D."/>
            <person name="Kautmanova I."/>
            <person name="Kiss B."/>
            <person name="Kocsube S."/>
            <person name="Kotiranta H."/>
            <person name="LaButti K.M."/>
            <person name="Lechner B.E."/>
            <person name="Liimatainen K."/>
            <person name="Lipzen A."/>
            <person name="Lukacs Z."/>
            <person name="Mihaltcheva S."/>
            <person name="Morgado L.N."/>
            <person name="Niskanen T."/>
            <person name="Noordeloos M.E."/>
            <person name="Ohm R.A."/>
            <person name="Ortiz-Santana B."/>
            <person name="Ovrebo C."/>
            <person name="Racz N."/>
            <person name="Riley R."/>
            <person name="Savchenko A."/>
            <person name="Shiryaev A."/>
            <person name="Soop K."/>
            <person name="Spirin V."/>
            <person name="Szebenyi C."/>
            <person name="Tomsovsky M."/>
            <person name="Tulloss R.E."/>
            <person name="Uehling J."/>
            <person name="Grigoriev I.V."/>
            <person name="Vagvolgyi C."/>
            <person name="Papp T."/>
            <person name="Martin F.M."/>
            <person name="Miettinen O."/>
            <person name="Hibbett D.S."/>
            <person name="Nagy L.G."/>
        </authorList>
    </citation>
    <scope>NUCLEOTIDE SEQUENCE [LARGE SCALE GENOMIC DNA]</scope>
    <source>
        <strain evidence="1 2">FP101781</strain>
    </source>
</reference>
<name>A0A4Y7SFI2_COPMI</name>
<keyword evidence="2" id="KW-1185">Reference proteome</keyword>